<evidence type="ECO:0000313" key="2">
    <source>
        <dbReference type="Proteomes" id="UP000499080"/>
    </source>
</evidence>
<dbReference type="EMBL" id="BGPR01000663">
    <property type="protein sequence ID" value="GBM30525.1"/>
    <property type="molecule type" value="Genomic_DNA"/>
</dbReference>
<proteinExistence type="predicted"/>
<evidence type="ECO:0000313" key="1">
    <source>
        <dbReference type="EMBL" id="GBM30525.1"/>
    </source>
</evidence>
<reference evidence="1 2" key="1">
    <citation type="journal article" date="2019" name="Sci. Rep.">
        <title>Orb-weaving spider Araneus ventricosus genome elucidates the spidroin gene catalogue.</title>
        <authorList>
            <person name="Kono N."/>
            <person name="Nakamura H."/>
            <person name="Ohtoshi R."/>
            <person name="Moran D.A.P."/>
            <person name="Shinohara A."/>
            <person name="Yoshida Y."/>
            <person name="Fujiwara M."/>
            <person name="Mori M."/>
            <person name="Tomita M."/>
            <person name="Arakawa K."/>
        </authorList>
    </citation>
    <scope>NUCLEOTIDE SEQUENCE [LARGE SCALE GENOMIC DNA]</scope>
</reference>
<keyword evidence="2" id="KW-1185">Reference proteome</keyword>
<comment type="caution">
    <text evidence="1">The sequence shown here is derived from an EMBL/GenBank/DDBJ whole genome shotgun (WGS) entry which is preliminary data.</text>
</comment>
<name>A0A4Y2ERJ3_ARAVE</name>
<sequence>MKDRKGINSRRYIRAGAVETTLDEINIRSLRNSRQEFPPIELPVQLQTLQSFGARPTVICSPHHGSLFHSPFLPFVNGLLSICMAGTQTPIELLGLNKDFY</sequence>
<accession>A0A4Y2ERJ3</accession>
<gene>
    <name evidence="1" type="ORF">AVEN_264984_1</name>
</gene>
<dbReference type="Proteomes" id="UP000499080">
    <property type="component" value="Unassembled WGS sequence"/>
</dbReference>
<dbReference type="AlphaFoldDB" id="A0A4Y2ERJ3"/>
<organism evidence="1 2">
    <name type="scientific">Araneus ventricosus</name>
    <name type="common">Orbweaver spider</name>
    <name type="synonym">Epeira ventricosa</name>
    <dbReference type="NCBI Taxonomy" id="182803"/>
    <lineage>
        <taxon>Eukaryota</taxon>
        <taxon>Metazoa</taxon>
        <taxon>Ecdysozoa</taxon>
        <taxon>Arthropoda</taxon>
        <taxon>Chelicerata</taxon>
        <taxon>Arachnida</taxon>
        <taxon>Araneae</taxon>
        <taxon>Araneomorphae</taxon>
        <taxon>Entelegynae</taxon>
        <taxon>Araneoidea</taxon>
        <taxon>Araneidae</taxon>
        <taxon>Araneus</taxon>
    </lineage>
</organism>
<protein>
    <submittedName>
        <fullName evidence="1">Uncharacterized protein</fullName>
    </submittedName>
</protein>